<organism evidence="4 5">
    <name type="scientific">Aspergillus nanangensis</name>
    <dbReference type="NCBI Taxonomy" id="2582783"/>
    <lineage>
        <taxon>Eukaryota</taxon>
        <taxon>Fungi</taxon>
        <taxon>Dikarya</taxon>
        <taxon>Ascomycota</taxon>
        <taxon>Pezizomycotina</taxon>
        <taxon>Eurotiomycetes</taxon>
        <taxon>Eurotiomycetidae</taxon>
        <taxon>Eurotiales</taxon>
        <taxon>Aspergillaceae</taxon>
        <taxon>Aspergillus</taxon>
        <taxon>Aspergillus subgen. Circumdati</taxon>
    </lineage>
</organism>
<dbReference type="EMBL" id="VCAU01000006">
    <property type="protein sequence ID" value="KAF9893846.1"/>
    <property type="molecule type" value="Genomic_DNA"/>
</dbReference>
<evidence type="ECO:0000313" key="4">
    <source>
        <dbReference type="EMBL" id="KAF9893846.1"/>
    </source>
</evidence>
<reference evidence="4" key="2">
    <citation type="submission" date="2020-02" db="EMBL/GenBank/DDBJ databases">
        <authorList>
            <person name="Gilchrist C.L.M."/>
            <person name="Chooi Y.-H."/>
        </authorList>
    </citation>
    <scope>NUCLEOTIDE SEQUENCE</scope>
    <source>
        <strain evidence="4">MST-FP2251</strain>
    </source>
</reference>
<comment type="caution">
    <text evidence="4">The sequence shown here is derived from an EMBL/GenBank/DDBJ whole genome shotgun (WGS) entry which is preliminary data.</text>
</comment>
<comment type="similarity">
    <text evidence="1">Belongs to the ACBP family.</text>
</comment>
<evidence type="ECO:0000256" key="2">
    <source>
        <dbReference type="ARBA" id="ARBA00023121"/>
    </source>
</evidence>
<proteinExistence type="inferred from homology"/>
<dbReference type="InterPro" id="IPR035984">
    <property type="entry name" value="Acyl-CoA-binding_sf"/>
</dbReference>
<evidence type="ECO:0000256" key="1">
    <source>
        <dbReference type="ARBA" id="ARBA00005567"/>
    </source>
</evidence>
<dbReference type="Pfam" id="PF00887">
    <property type="entry name" value="ACBP"/>
    <property type="match status" value="1"/>
</dbReference>
<keyword evidence="2" id="KW-0446">Lipid-binding</keyword>
<dbReference type="GO" id="GO:0000062">
    <property type="term" value="F:fatty-acyl-CoA binding"/>
    <property type="evidence" value="ECO:0007669"/>
    <property type="project" value="InterPro"/>
</dbReference>
<dbReference type="PROSITE" id="PS51228">
    <property type="entry name" value="ACB_2"/>
    <property type="match status" value="1"/>
</dbReference>
<dbReference type="InterPro" id="IPR014352">
    <property type="entry name" value="FERM/acyl-CoA-bd_prot_sf"/>
</dbReference>
<dbReference type="InterPro" id="IPR000582">
    <property type="entry name" value="Acyl-CoA-binding_protein"/>
</dbReference>
<name>A0AAD4GYF1_ASPNN</name>
<dbReference type="GO" id="GO:0006631">
    <property type="term" value="P:fatty acid metabolic process"/>
    <property type="evidence" value="ECO:0007669"/>
    <property type="project" value="TreeGrafter"/>
</dbReference>
<dbReference type="Proteomes" id="UP001194746">
    <property type="component" value="Unassembled WGS sequence"/>
</dbReference>
<dbReference type="AlphaFoldDB" id="A0AAD4GYF1"/>
<dbReference type="PRINTS" id="PR00689">
    <property type="entry name" value="ACOABINDINGP"/>
</dbReference>
<sequence length="142" mass="15264">MSDFYTALSAAQNKAQYTPAVQSKAEGIDVDTLKVAIDLVLGGDDSASVQGAQADALKAGFLFAAELVNMLEKKPTNDELLKLYGYFKQANGETLEQPGMFDLKGKAKYNAWKAINTISAQKAQAEYVTLVSGLVKSYGTQE</sequence>
<dbReference type="Gene3D" id="1.20.80.10">
    <property type="match status" value="1"/>
</dbReference>
<gene>
    <name evidence="4" type="ORF">FE257_010016</name>
</gene>
<accession>A0AAD4GYF1</accession>
<dbReference type="PANTHER" id="PTHR23310:SF62">
    <property type="entry name" value="ACYL-COA BINDING PROTEIN 1, ISOFORM A"/>
    <property type="match status" value="1"/>
</dbReference>
<reference evidence="4" key="1">
    <citation type="journal article" date="2019" name="Beilstein J. Org. Chem.">
        <title>Nanangenines: drimane sesquiterpenoids as the dominant metabolite cohort of a novel Australian fungus, Aspergillus nanangensis.</title>
        <authorList>
            <person name="Lacey H.J."/>
            <person name="Gilchrist C.L.M."/>
            <person name="Crombie A."/>
            <person name="Kalaitzis J.A."/>
            <person name="Vuong D."/>
            <person name="Rutledge P.J."/>
            <person name="Turner P."/>
            <person name="Pitt J.I."/>
            <person name="Lacey E."/>
            <person name="Chooi Y.H."/>
            <person name="Piggott A.M."/>
        </authorList>
    </citation>
    <scope>NUCLEOTIDE SEQUENCE</scope>
    <source>
        <strain evidence="4">MST-FP2251</strain>
    </source>
</reference>
<evidence type="ECO:0000259" key="3">
    <source>
        <dbReference type="PROSITE" id="PS51228"/>
    </source>
</evidence>
<feature type="domain" description="ACB" evidence="3">
    <location>
        <begin position="57"/>
        <end position="140"/>
    </location>
</feature>
<protein>
    <recommendedName>
        <fullName evidence="3">ACB domain-containing protein</fullName>
    </recommendedName>
</protein>
<dbReference type="PANTHER" id="PTHR23310">
    <property type="entry name" value="ACYL-COA-BINDING PROTEIN, ACBP"/>
    <property type="match status" value="1"/>
</dbReference>
<keyword evidence="5" id="KW-1185">Reference proteome</keyword>
<evidence type="ECO:0000313" key="5">
    <source>
        <dbReference type="Proteomes" id="UP001194746"/>
    </source>
</evidence>
<dbReference type="SUPFAM" id="SSF47027">
    <property type="entry name" value="Acyl-CoA binding protein"/>
    <property type="match status" value="1"/>
</dbReference>